<dbReference type="InterPro" id="IPR051690">
    <property type="entry name" value="PseI-like"/>
</dbReference>
<dbReference type="EMBL" id="JAESVD010000007">
    <property type="protein sequence ID" value="MBL4914041.1"/>
    <property type="molecule type" value="Genomic_DNA"/>
</dbReference>
<dbReference type="PANTHER" id="PTHR42966">
    <property type="entry name" value="N-ACETYLNEURAMINATE SYNTHASE"/>
    <property type="match status" value="1"/>
</dbReference>
<evidence type="ECO:0000259" key="1">
    <source>
        <dbReference type="Pfam" id="PF03102"/>
    </source>
</evidence>
<sequence length="289" mass="32821">MSQPLFIAEVSSNHHKSLDRCIEFIETSAAIGCDAVKFQLFKIDELFSPEILEKSAMHRDRKEWELPVEFIPALREACEHFNIQFSCTPFYLKAVKELEPYVHFFKIASYELLWTDLLIECAKTKLPVVISSGMATIEEIDGAIATLKEHGAEDITLLHCVSAYPTPEEQCNLAVLQSFRERYGVKVGWSDHTVSPAVLNRAIHRWQADTIEFHLDLDEQGAEYAAGHCWLPQQIAPVIRGAKLIEEIDGSSIKQFVPCETSDREWRADPDDGLRPFKQIRASFQGDKA</sequence>
<reference evidence="2 3" key="1">
    <citation type="submission" date="2021-01" db="EMBL/GenBank/DDBJ databases">
        <title>Genome sequence of Shewanella schlegeliana JCM 11561.</title>
        <authorList>
            <person name="Zhang H."/>
            <person name="Li C."/>
        </authorList>
    </citation>
    <scope>NUCLEOTIDE SEQUENCE [LARGE SCALE GENOMIC DNA]</scope>
    <source>
        <strain evidence="2 3">JCM 11561</strain>
    </source>
</reference>
<dbReference type="InterPro" id="IPR013785">
    <property type="entry name" value="Aldolase_TIM"/>
</dbReference>
<dbReference type="InterPro" id="IPR013132">
    <property type="entry name" value="PseI/NeuA/B-like_N"/>
</dbReference>
<dbReference type="Proteomes" id="UP000604898">
    <property type="component" value="Unassembled WGS sequence"/>
</dbReference>
<accession>A0ABS1SZT0</accession>
<dbReference type="Gene3D" id="3.20.20.70">
    <property type="entry name" value="Aldolase class I"/>
    <property type="match status" value="1"/>
</dbReference>
<keyword evidence="3" id="KW-1185">Reference proteome</keyword>
<comment type="caution">
    <text evidence="2">The sequence shown here is derived from an EMBL/GenBank/DDBJ whole genome shotgun (WGS) entry which is preliminary data.</text>
</comment>
<dbReference type="SUPFAM" id="SSF51569">
    <property type="entry name" value="Aldolase"/>
    <property type="match status" value="1"/>
</dbReference>
<dbReference type="Pfam" id="PF03102">
    <property type="entry name" value="NeuB"/>
    <property type="match status" value="1"/>
</dbReference>
<name>A0ABS1SZT0_9GAMM</name>
<feature type="domain" description="PseI/NeuA/B-like" evidence="1">
    <location>
        <begin position="25"/>
        <end position="253"/>
    </location>
</feature>
<organism evidence="2 3">
    <name type="scientific">Shewanella schlegeliana</name>
    <dbReference type="NCBI Taxonomy" id="190308"/>
    <lineage>
        <taxon>Bacteria</taxon>
        <taxon>Pseudomonadati</taxon>
        <taxon>Pseudomonadota</taxon>
        <taxon>Gammaproteobacteria</taxon>
        <taxon>Alteromonadales</taxon>
        <taxon>Shewanellaceae</taxon>
        <taxon>Shewanella</taxon>
    </lineage>
</organism>
<proteinExistence type="predicted"/>
<evidence type="ECO:0000313" key="2">
    <source>
        <dbReference type="EMBL" id="MBL4914041.1"/>
    </source>
</evidence>
<evidence type="ECO:0000313" key="3">
    <source>
        <dbReference type="Proteomes" id="UP000604898"/>
    </source>
</evidence>
<dbReference type="RefSeq" id="WP_202722304.1">
    <property type="nucleotide sequence ID" value="NZ_BPEX01000024.1"/>
</dbReference>
<dbReference type="PANTHER" id="PTHR42966:SF1">
    <property type="entry name" value="SIALIC ACID SYNTHASE"/>
    <property type="match status" value="1"/>
</dbReference>
<gene>
    <name evidence="2" type="ORF">JMA39_13030</name>
</gene>
<protein>
    <submittedName>
        <fullName evidence="2">N-acetylneuraminate synthase family protein</fullName>
    </submittedName>
</protein>